<feature type="chain" id="PRO_5044810204" evidence="1">
    <location>
        <begin position="23"/>
        <end position="175"/>
    </location>
</feature>
<organism evidence="2">
    <name type="scientific">Aspergillus niger</name>
    <dbReference type="NCBI Taxonomy" id="5061"/>
    <lineage>
        <taxon>Eukaryota</taxon>
        <taxon>Fungi</taxon>
        <taxon>Dikarya</taxon>
        <taxon>Ascomycota</taxon>
        <taxon>Pezizomycotina</taxon>
        <taxon>Eurotiomycetes</taxon>
        <taxon>Eurotiomycetidae</taxon>
        <taxon>Eurotiales</taxon>
        <taxon>Aspergillaceae</taxon>
        <taxon>Aspergillus</taxon>
        <taxon>Aspergillus subgen. Circumdati</taxon>
    </lineage>
</organism>
<evidence type="ECO:0000256" key="1">
    <source>
        <dbReference type="SAM" id="SignalP"/>
    </source>
</evidence>
<dbReference type="GeneID" id="84590881"/>
<dbReference type="AlphaFoldDB" id="A0AAJ8BQQ5"/>
<reference evidence="2" key="1">
    <citation type="submission" date="2025-02" db="EMBL/GenBank/DDBJ databases">
        <authorList>
            <consortium name="NCBI Genome Project"/>
        </authorList>
    </citation>
    <scope>NUCLEOTIDE SEQUENCE</scope>
</reference>
<accession>A0AAJ8BQQ5</accession>
<dbReference type="KEGG" id="ang:An04g04350"/>
<gene>
    <name evidence="2" type="ORF">An04g04350</name>
</gene>
<evidence type="ECO:0000313" key="2">
    <source>
        <dbReference type="RefSeq" id="XP_059600540.1"/>
    </source>
</evidence>
<reference evidence="2" key="2">
    <citation type="submission" date="2025-08" db="UniProtKB">
        <authorList>
            <consortium name="RefSeq"/>
        </authorList>
    </citation>
    <scope>IDENTIFICATION</scope>
</reference>
<name>A0AAJ8BQQ5_ASPNG</name>
<feature type="signal peptide" evidence="1">
    <location>
        <begin position="1"/>
        <end position="22"/>
    </location>
</feature>
<proteinExistence type="predicted"/>
<sequence>MASIRYLLFLVLSAFFAANTGPHQMDIGVGVGLFPAQHRKQMRQRHQEWPQNLALVGMNPSCLQKSATRIDYPGKTAYLRCTCCIVCSANRTQDHCICESKTDSAWCHYPGYGAQHYLLGRLTMRLHNWRGIFGNADDSSEIFVKALEDEFEEVETHIVDVALLFRACKPRLALA</sequence>
<dbReference type="RefSeq" id="XP_059600540.1">
    <property type="nucleotide sequence ID" value="XM_059747475.1"/>
</dbReference>
<dbReference type="VEuPathDB" id="FungiDB:An04g04350"/>
<protein>
    <submittedName>
        <fullName evidence="2">Uncharacterized protein</fullName>
    </submittedName>
</protein>
<keyword evidence="1" id="KW-0732">Signal</keyword>